<evidence type="ECO:0008006" key="3">
    <source>
        <dbReference type="Google" id="ProtNLM"/>
    </source>
</evidence>
<gene>
    <name evidence="1" type="ORF">L2111_05665</name>
</gene>
<name>A0A9X4GIH8_9ENTR</name>
<accession>A0A9X4GIH8</accession>
<dbReference type="AlphaFoldDB" id="A0A9X4GIH8"/>
<evidence type="ECO:0000313" key="2">
    <source>
        <dbReference type="Proteomes" id="UP001147005"/>
    </source>
</evidence>
<protein>
    <recommendedName>
        <fullName evidence="3">DUF943 family protein</fullName>
    </recommendedName>
</protein>
<dbReference type="RefSeq" id="WP_275397326.1">
    <property type="nucleotide sequence ID" value="NZ_JAKIHW010000004.1"/>
</dbReference>
<proteinExistence type="predicted"/>
<comment type="caution">
    <text evidence="1">The sequence shown here is derived from an EMBL/GenBank/DDBJ whole genome shotgun (WGS) entry which is preliminary data.</text>
</comment>
<dbReference type="EMBL" id="JAKIHW010000004">
    <property type="protein sequence ID" value="MDE9617571.1"/>
    <property type="molecule type" value="Genomic_DNA"/>
</dbReference>
<reference evidence="1" key="1">
    <citation type="submission" date="2022-01" db="EMBL/GenBank/DDBJ databases">
        <title>Genetic Characterization of Carbapenem-resistant Citrobacter spp. from China: a multicenter study.</title>
        <authorList>
            <person name="Ye L."/>
        </authorList>
    </citation>
    <scope>NUCLEOTIDE SEQUENCE</scope>
    <source>
        <strain evidence="1">IR5432</strain>
    </source>
</reference>
<sequence length="140" mass="17138">MKKWILLFVILLTIPFLWFLIWFALTSGEHHYERSDIFSYWLYTPDVLKNVPLISEDVEYNYEYNLDNQQTRVIVKWNNINDIAAKKAYLIGFLQKLNPSIKYNCIWFYHDPHNYADNYQRYCISQKWDSLELEYFDTVK</sequence>
<dbReference type="Proteomes" id="UP001147005">
    <property type="component" value="Unassembled WGS sequence"/>
</dbReference>
<evidence type="ECO:0000313" key="1">
    <source>
        <dbReference type="EMBL" id="MDE9617571.1"/>
    </source>
</evidence>
<organism evidence="1 2">
    <name type="scientific">Citrobacter portucalensis</name>
    <dbReference type="NCBI Taxonomy" id="1639133"/>
    <lineage>
        <taxon>Bacteria</taxon>
        <taxon>Pseudomonadati</taxon>
        <taxon>Pseudomonadota</taxon>
        <taxon>Gammaproteobacteria</taxon>
        <taxon>Enterobacterales</taxon>
        <taxon>Enterobacteriaceae</taxon>
        <taxon>Citrobacter</taxon>
        <taxon>Citrobacter freundii complex</taxon>
    </lineage>
</organism>